<gene>
    <name evidence="1" type="ORF">AVDCRST_MAG37-3563</name>
</gene>
<dbReference type="AlphaFoldDB" id="A0A6J4QZ72"/>
<organism evidence="1">
    <name type="scientific">uncultured Rubrobacteraceae bacterium</name>
    <dbReference type="NCBI Taxonomy" id="349277"/>
    <lineage>
        <taxon>Bacteria</taxon>
        <taxon>Bacillati</taxon>
        <taxon>Actinomycetota</taxon>
        <taxon>Rubrobacteria</taxon>
        <taxon>Rubrobacterales</taxon>
        <taxon>Rubrobacteraceae</taxon>
        <taxon>environmental samples</taxon>
    </lineage>
</organism>
<proteinExistence type="predicted"/>
<evidence type="ECO:0000313" key="1">
    <source>
        <dbReference type="EMBL" id="CAA9459652.1"/>
    </source>
</evidence>
<accession>A0A6J4QZ72</accession>
<dbReference type="EMBL" id="CADCVD010000184">
    <property type="protein sequence ID" value="CAA9459652.1"/>
    <property type="molecule type" value="Genomic_DNA"/>
</dbReference>
<evidence type="ECO:0008006" key="2">
    <source>
        <dbReference type="Google" id="ProtNLM"/>
    </source>
</evidence>
<sequence>MDASAKHVVIVGGPEETEELLAMVIDDGEAIPLFESLAEAEAFLASTGDFGAHWRAREVSPKELVALLDYQGEEVEYVALSPPPEHLEGGMEVEVIPREALTALLSRQIPAEPTQHNRSIWRRLFGR</sequence>
<protein>
    <recommendedName>
        <fullName evidence="2">SseB protein N-terminal domain-containing protein</fullName>
    </recommendedName>
</protein>
<name>A0A6J4QZ72_9ACTN</name>
<reference evidence="1" key="1">
    <citation type="submission" date="2020-02" db="EMBL/GenBank/DDBJ databases">
        <authorList>
            <person name="Meier V. D."/>
        </authorList>
    </citation>
    <scope>NUCLEOTIDE SEQUENCE</scope>
    <source>
        <strain evidence="1">AVDCRST_MAG37</strain>
    </source>
</reference>